<dbReference type="AlphaFoldDB" id="A0A5B0NHC6"/>
<evidence type="ECO:0000313" key="4">
    <source>
        <dbReference type="EMBL" id="KAA1088133.1"/>
    </source>
</evidence>
<dbReference type="GO" id="GO:0005739">
    <property type="term" value="C:mitochondrion"/>
    <property type="evidence" value="ECO:0007669"/>
    <property type="project" value="TreeGrafter"/>
</dbReference>
<dbReference type="PANTHER" id="PTHR46118:SF4">
    <property type="entry name" value="PROTEIN ABHD11"/>
    <property type="match status" value="1"/>
</dbReference>
<dbReference type="FunFam" id="3.40.50.1820:FF:000039">
    <property type="entry name" value="Esterase ybfF"/>
    <property type="match status" value="1"/>
</dbReference>
<comment type="caution">
    <text evidence="4">The sequence shown here is derived from an EMBL/GenBank/DDBJ whole genome shotgun (WGS) entry which is preliminary data.</text>
</comment>
<evidence type="ECO:0000259" key="3">
    <source>
        <dbReference type="Pfam" id="PF00561"/>
    </source>
</evidence>
<evidence type="ECO:0000256" key="2">
    <source>
        <dbReference type="ARBA" id="ARBA00022801"/>
    </source>
</evidence>
<proteinExistence type="inferred from homology"/>
<organism evidence="4 5">
    <name type="scientific">Puccinia graminis f. sp. tritici</name>
    <dbReference type="NCBI Taxonomy" id="56615"/>
    <lineage>
        <taxon>Eukaryota</taxon>
        <taxon>Fungi</taxon>
        <taxon>Dikarya</taxon>
        <taxon>Basidiomycota</taxon>
        <taxon>Pucciniomycotina</taxon>
        <taxon>Pucciniomycetes</taxon>
        <taxon>Pucciniales</taxon>
        <taxon>Pucciniaceae</taxon>
        <taxon>Puccinia</taxon>
    </lineage>
</organism>
<reference evidence="4 5" key="1">
    <citation type="submission" date="2019-05" db="EMBL/GenBank/DDBJ databases">
        <title>Emergence of the Ug99 lineage of the wheat stem rust pathogen through somatic hybridization.</title>
        <authorList>
            <person name="Li F."/>
            <person name="Upadhyaya N.M."/>
            <person name="Sperschneider J."/>
            <person name="Matny O."/>
            <person name="Nguyen-Phuc H."/>
            <person name="Mago R."/>
            <person name="Raley C."/>
            <person name="Miller M.E."/>
            <person name="Silverstein K.A.T."/>
            <person name="Henningsen E."/>
            <person name="Hirsch C.D."/>
            <person name="Visser B."/>
            <person name="Pretorius Z.A."/>
            <person name="Steffenson B.J."/>
            <person name="Schwessinger B."/>
            <person name="Dodds P.N."/>
            <person name="Figueroa M."/>
        </authorList>
    </citation>
    <scope>NUCLEOTIDE SEQUENCE [LARGE SCALE GENOMIC DNA]</scope>
    <source>
        <strain evidence="4 5">Ug99</strain>
    </source>
</reference>
<dbReference type="Pfam" id="PF00561">
    <property type="entry name" value="Abhydrolase_1"/>
    <property type="match status" value="1"/>
</dbReference>
<feature type="domain" description="AB hydrolase-1" evidence="3">
    <location>
        <begin position="120"/>
        <end position="389"/>
    </location>
</feature>
<evidence type="ECO:0000256" key="1">
    <source>
        <dbReference type="ARBA" id="ARBA00008645"/>
    </source>
</evidence>
<keyword evidence="2" id="KW-0378">Hydrolase</keyword>
<dbReference type="EMBL" id="VDEP01000407">
    <property type="protein sequence ID" value="KAA1088133.1"/>
    <property type="molecule type" value="Genomic_DNA"/>
</dbReference>
<gene>
    <name evidence="4" type="ORF">PGTUg99_017409</name>
</gene>
<sequence length="403" mass="44781">MRIDMVGKPVVGGTLRRTLNTQAASINHRWSGLTSARTEAPSSWKQRDYHNRASFGSDIGHLKLKSFIRRKNDIPTHGQPFYVTTRLASSSSSPSGPGPILLESEKFVPPQSSDHEPHSPIIILHGLFGSKQNWRSLAKRLSQATQKTVFTLDLRNHGESQATPGFTSYLDYSSDVKHFMRTNNLKDVILIGHSMGGKVAMSLALSESSSNPNGEGSDLIKKLVAVDISPAKGPISKSFQVYIDGFKEINSRPVSSRKEADEILTKYEPDLGRRQFLLTNLKKVERDGAEGQGTPHYEIRLPVEVLEAQLASNQVGDFPFEIPVSEPAPGSASTQSQPPSVRFHKPSLFIKGARSKYINKYNIPTIAAFFMNHRLVVLDTDHWVHAEKPNEFIQTVVDFVKEE</sequence>
<dbReference type="InterPro" id="IPR000073">
    <property type="entry name" value="AB_hydrolase_1"/>
</dbReference>
<accession>A0A5B0NHC6</accession>
<evidence type="ECO:0000313" key="5">
    <source>
        <dbReference type="Proteomes" id="UP000325313"/>
    </source>
</evidence>
<comment type="similarity">
    <text evidence="1">Belongs to the AB hydrolase superfamily.</text>
</comment>
<protein>
    <recommendedName>
        <fullName evidence="3">AB hydrolase-1 domain-containing protein</fullName>
    </recommendedName>
</protein>
<dbReference type="PANTHER" id="PTHR46118">
    <property type="entry name" value="PROTEIN ABHD11"/>
    <property type="match status" value="1"/>
</dbReference>
<dbReference type="Gene3D" id="3.40.50.1820">
    <property type="entry name" value="alpha/beta hydrolase"/>
    <property type="match status" value="1"/>
</dbReference>
<dbReference type="SUPFAM" id="SSF53474">
    <property type="entry name" value="alpha/beta-Hydrolases"/>
    <property type="match status" value="1"/>
</dbReference>
<dbReference type="InterPro" id="IPR029058">
    <property type="entry name" value="AB_hydrolase_fold"/>
</dbReference>
<dbReference type="GO" id="GO:0052689">
    <property type="term" value="F:carboxylic ester hydrolase activity"/>
    <property type="evidence" value="ECO:0007669"/>
    <property type="project" value="TreeGrafter"/>
</dbReference>
<name>A0A5B0NHC6_PUCGR</name>
<dbReference type="Proteomes" id="UP000325313">
    <property type="component" value="Unassembled WGS sequence"/>
</dbReference>